<dbReference type="RefSeq" id="WP_260193386.1">
    <property type="nucleotide sequence ID" value="NZ_JAFFZE010000016.1"/>
</dbReference>
<dbReference type="Pfam" id="PF10698">
    <property type="entry name" value="DUF2505"/>
    <property type="match status" value="1"/>
</dbReference>
<organism evidence="1 2">
    <name type="scientific">Actinophytocola gossypii</name>
    <dbReference type="NCBI Taxonomy" id="2812003"/>
    <lineage>
        <taxon>Bacteria</taxon>
        <taxon>Bacillati</taxon>
        <taxon>Actinomycetota</taxon>
        <taxon>Actinomycetes</taxon>
        <taxon>Pseudonocardiales</taxon>
        <taxon>Pseudonocardiaceae</taxon>
    </lineage>
</organism>
<protein>
    <submittedName>
        <fullName evidence="1">DUF2505 domain-containing protein</fullName>
    </submittedName>
</protein>
<reference evidence="1 2" key="1">
    <citation type="submission" date="2021-02" db="EMBL/GenBank/DDBJ databases">
        <title>Actinophytocola xerophila sp. nov., isolated from soil of cotton cropping field.</title>
        <authorList>
            <person name="Huang R."/>
            <person name="Chen X."/>
            <person name="Ge X."/>
            <person name="Liu W."/>
        </authorList>
    </citation>
    <scope>NUCLEOTIDE SEQUENCE [LARGE SCALE GENOMIC DNA]</scope>
    <source>
        <strain evidence="1 2">S1-96</strain>
    </source>
</reference>
<evidence type="ECO:0000313" key="2">
    <source>
        <dbReference type="Proteomes" id="UP001156441"/>
    </source>
</evidence>
<comment type="caution">
    <text evidence="1">The sequence shown here is derived from an EMBL/GenBank/DDBJ whole genome shotgun (WGS) entry which is preliminary data.</text>
</comment>
<evidence type="ECO:0000313" key="1">
    <source>
        <dbReference type="EMBL" id="MCT2585700.1"/>
    </source>
</evidence>
<name>A0ABT2JE47_9PSEU</name>
<accession>A0ABT2JE47</accession>
<keyword evidence="2" id="KW-1185">Reference proteome</keyword>
<gene>
    <name evidence="1" type="ORF">JT362_21510</name>
</gene>
<dbReference type="EMBL" id="JAFFZE010000016">
    <property type="protein sequence ID" value="MCT2585700.1"/>
    <property type="molecule type" value="Genomic_DNA"/>
</dbReference>
<sequence length="166" mass="17952">MARSLEHRSTYPQPVDTVYSTLVDEGFLTDRLRAIGGKDAALLDHTRTGDAVAFTLRQGVDAERLPSAARSVLGGDLVVERAERWRPDGSRYAAETSVSISGVPGSIRGQSRLGEHGGESLLVVRAEVRVSIPLVGGKLEKVVVEQVTKLLATEAEFTEKWLAERG</sequence>
<dbReference type="InterPro" id="IPR019639">
    <property type="entry name" value="DUF2505"/>
</dbReference>
<proteinExistence type="predicted"/>
<dbReference type="Proteomes" id="UP001156441">
    <property type="component" value="Unassembled WGS sequence"/>
</dbReference>